<sequence>LSVPVVHSGTAAIDLSVVLVFSRNKPAGIIQGAVEVSVGKGF</sequence>
<accession>A0A0F8XSP2</accession>
<protein>
    <submittedName>
        <fullName evidence="1">Uncharacterized protein</fullName>
    </submittedName>
</protein>
<reference evidence="1" key="1">
    <citation type="journal article" date="2015" name="Nature">
        <title>Complex archaea that bridge the gap between prokaryotes and eukaryotes.</title>
        <authorList>
            <person name="Spang A."/>
            <person name="Saw J.H."/>
            <person name="Jorgensen S.L."/>
            <person name="Zaremba-Niedzwiedzka K."/>
            <person name="Martijn J."/>
            <person name="Lind A.E."/>
            <person name="van Eijk R."/>
            <person name="Schleper C."/>
            <person name="Guy L."/>
            <person name="Ettema T.J."/>
        </authorList>
    </citation>
    <scope>NUCLEOTIDE SEQUENCE</scope>
</reference>
<organism evidence="1">
    <name type="scientific">marine sediment metagenome</name>
    <dbReference type="NCBI Taxonomy" id="412755"/>
    <lineage>
        <taxon>unclassified sequences</taxon>
        <taxon>metagenomes</taxon>
        <taxon>ecological metagenomes</taxon>
    </lineage>
</organism>
<name>A0A0F8XSP2_9ZZZZ</name>
<dbReference type="AlphaFoldDB" id="A0A0F8XSP2"/>
<dbReference type="EMBL" id="LAZR01070123">
    <property type="protein sequence ID" value="KKK45034.1"/>
    <property type="molecule type" value="Genomic_DNA"/>
</dbReference>
<evidence type="ECO:0000313" key="1">
    <source>
        <dbReference type="EMBL" id="KKK45034.1"/>
    </source>
</evidence>
<feature type="non-terminal residue" evidence="1">
    <location>
        <position position="1"/>
    </location>
</feature>
<proteinExistence type="predicted"/>
<comment type="caution">
    <text evidence="1">The sequence shown here is derived from an EMBL/GenBank/DDBJ whole genome shotgun (WGS) entry which is preliminary data.</text>
</comment>
<gene>
    <name evidence="1" type="ORF">LCGC14_3166170</name>
</gene>